<dbReference type="AlphaFoldDB" id="A0A6L2L8K3"/>
<dbReference type="PANTHER" id="PTHR34222">
    <property type="entry name" value="GAG_PRE-INTEGRS DOMAIN-CONTAINING PROTEIN"/>
    <property type="match status" value="1"/>
</dbReference>
<comment type="caution">
    <text evidence="1">The sequence shown here is derived from an EMBL/GenBank/DDBJ whole genome shotgun (WGS) entry which is preliminary data.</text>
</comment>
<evidence type="ECO:0000313" key="1">
    <source>
        <dbReference type="EMBL" id="GEU58026.1"/>
    </source>
</evidence>
<dbReference type="PANTHER" id="PTHR34222:SF99">
    <property type="entry name" value="PROTEIN, PUTATIVE-RELATED"/>
    <property type="match status" value="1"/>
</dbReference>
<sequence length="483" mass="54409">MLTKVSYTEYLLTWIRRILQSQAMVLILSKSCIVKLIEAKNPGDKKKDVERPDGSRSSDLNLDIYDPLHLHPQDIGSRLITFKLEDESHGISNISSKNMKYWPSVFALSLGNNNNWTPNRNNTGNSNNTNFGRNSNLVCKHCNMNGHTIDMCFELVGYPPGFKRGNTNQNNMNNVSTCHNSKTDHSKSNTNTFTNDQYNRLMALLSSTCDASKGSTSIAVTFKVANYDSTQKFLMGTSSEMGCLYFFDKAKQTREPFSISEHKTVSLGEIIHLDVWGPNRITSRDGFRSPYELVYGSKPSLLHLKTFGCLCFSTVLNESNKFSASPKSSEPNDDRGDIVINGNETTIEKTNTKNPNVSTVDGVAKTKETAEFVSNTDETDTFGSTSSRKDLRSENYATKTNLLKGIHNIKNNEDDYESEGEDMESFCHMFESPKTAVRQSIRKTSRKTSMPYKYNDYVLKAAKDSMWVEAMNLEMEALNRNMT</sequence>
<name>A0A6L2L8K3_TANCI</name>
<dbReference type="EMBL" id="BKCJ010003931">
    <property type="protein sequence ID" value="GEU58026.1"/>
    <property type="molecule type" value="Genomic_DNA"/>
</dbReference>
<proteinExistence type="predicted"/>
<reference evidence="1" key="1">
    <citation type="journal article" date="2019" name="Sci. Rep.">
        <title>Draft genome of Tanacetum cinerariifolium, the natural source of mosquito coil.</title>
        <authorList>
            <person name="Yamashiro T."/>
            <person name="Shiraishi A."/>
            <person name="Satake H."/>
            <person name="Nakayama K."/>
        </authorList>
    </citation>
    <scope>NUCLEOTIDE SEQUENCE</scope>
</reference>
<protein>
    <submittedName>
        <fullName evidence="1">Uncharacterized protein</fullName>
    </submittedName>
</protein>
<gene>
    <name evidence="1" type="ORF">Tci_030004</name>
</gene>
<accession>A0A6L2L8K3</accession>
<organism evidence="1">
    <name type="scientific">Tanacetum cinerariifolium</name>
    <name type="common">Dalmatian daisy</name>
    <name type="synonym">Chrysanthemum cinerariifolium</name>
    <dbReference type="NCBI Taxonomy" id="118510"/>
    <lineage>
        <taxon>Eukaryota</taxon>
        <taxon>Viridiplantae</taxon>
        <taxon>Streptophyta</taxon>
        <taxon>Embryophyta</taxon>
        <taxon>Tracheophyta</taxon>
        <taxon>Spermatophyta</taxon>
        <taxon>Magnoliopsida</taxon>
        <taxon>eudicotyledons</taxon>
        <taxon>Gunneridae</taxon>
        <taxon>Pentapetalae</taxon>
        <taxon>asterids</taxon>
        <taxon>campanulids</taxon>
        <taxon>Asterales</taxon>
        <taxon>Asteraceae</taxon>
        <taxon>Asteroideae</taxon>
        <taxon>Anthemideae</taxon>
        <taxon>Anthemidinae</taxon>
        <taxon>Tanacetum</taxon>
    </lineage>
</organism>